<gene>
    <name evidence="2" type="ORF">ACFSJ0_18755</name>
</gene>
<dbReference type="Proteomes" id="UP001597097">
    <property type="component" value="Unassembled WGS sequence"/>
</dbReference>
<dbReference type="InterPro" id="IPR013096">
    <property type="entry name" value="Cupin_2"/>
</dbReference>
<dbReference type="RefSeq" id="WP_219532990.1">
    <property type="nucleotide sequence ID" value="NZ_JAHKRM010000016.1"/>
</dbReference>
<sequence length="126" mass="12877">MTVIRDADARRSETAGGIMTTFASPSQGGASRSLWRVDAKPGVAGPSHDFDSEQVWTWLTGAATVELGGETFGVGPGDTVVMPAHTVRRVTAGEESGYTAVVTAPAGARALAADGSDAYGTPPWIA</sequence>
<accession>A0ABW4G9C5</accession>
<protein>
    <submittedName>
        <fullName evidence="2">Cupin domain-containing protein</fullName>
    </submittedName>
</protein>
<name>A0ABW4G9C5_9ACTN</name>
<comment type="caution">
    <text evidence="2">The sequence shown here is derived from an EMBL/GenBank/DDBJ whole genome shotgun (WGS) entry which is preliminary data.</text>
</comment>
<reference evidence="3" key="1">
    <citation type="journal article" date="2019" name="Int. J. Syst. Evol. Microbiol.">
        <title>The Global Catalogue of Microorganisms (GCM) 10K type strain sequencing project: providing services to taxonomists for standard genome sequencing and annotation.</title>
        <authorList>
            <consortium name="The Broad Institute Genomics Platform"/>
            <consortium name="The Broad Institute Genome Sequencing Center for Infectious Disease"/>
            <person name="Wu L."/>
            <person name="Ma J."/>
        </authorList>
    </citation>
    <scope>NUCLEOTIDE SEQUENCE [LARGE SCALE GENOMIC DNA]</scope>
    <source>
        <strain evidence="3">CGMCC 1.15399</strain>
    </source>
</reference>
<proteinExistence type="predicted"/>
<organism evidence="2 3">
    <name type="scientific">Nonomuraea guangzhouensis</name>
    <dbReference type="NCBI Taxonomy" id="1291555"/>
    <lineage>
        <taxon>Bacteria</taxon>
        <taxon>Bacillati</taxon>
        <taxon>Actinomycetota</taxon>
        <taxon>Actinomycetes</taxon>
        <taxon>Streptosporangiales</taxon>
        <taxon>Streptosporangiaceae</taxon>
        <taxon>Nonomuraea</taxon>
    </lineage>
</organism>
<evidence type="ECO:0000313" key="2">
    <source>
        <dbReference type="EMBL" id="MFD1539103.1"/>
    </source>
</evidence>
<keyword evidence="3" id="KW-1185">Reference proteome</keyword>
<dbReference type="Pfam" id="PF07883">
    <property type="entry name" value="Cupin_2"/>
    <property type="match status" value="1"/>
</dbReference>
<evidence type="ECO:0000259" key="1">
    <source>
        <dbReference type="Pfam" id="PF07883"/>
    </source>
</evidence>
<evidence type="ECO:0000313" key="3">
    <source>
        <dbReference type="Proteomes" id="UP001597097"/>
    </source>
</evidence>
<dbReference type="EMBL" id="JBHUCM010000016">
    <property type="protein sequence ID" value="MFD1539103.1"/>
    <property type="molecule type" value="Genomic_DNA"/>
</dbReference>
<feature type="domain" description="Cupin type-2" evidence="1">
    <location>
        <begin position="36"/>
        <end position="92"/>
    </location>
</feature>